<evidence type="ECO:0000256" key="2">
    <source>
        <dbReference type="ARBA" id="ARBA00004496"/>
    </source>
</evidence>
<dbReference type="Pfam" id="PF11851">
    <property type="entry name" value="DUF3371"/>
    <property type="match status" value="1"/>
</dbReference>
<evidence type="ECO:0000256" key="1">
    <source>
        <dbReference type="ARBA" id="ARBA00004123"/>
    </source>
</evidence>
<feature type="compositionally biased region" description="Basic and acidic residues" evidence="10">
    <location>
        <begin position="69"/>
        <end position="80"/>
    </location>
</feature>
<evidence type="ECO:0000256" key="8">
    <source>
        <dbReference type="ARBA" id="ARBA00023242"/>
    </source>
</evidence>
<evidence type="ECO:0000313" key="12">
    <source>
        <dbReference type="Proteomes" id="UP001652741"/>
    </source>
</evidence>
<keyword evidence="4" id="KW-0805">Transcription regulation</keyword>
<comment type="subcellular location">
    <subcellularLocation>
        <location evidence="2">Cytoplasm</location>
    </subcellularLocation>
    <subcellularLocation>
        <location evidence="1">Nucleus</location>
    </subcellularLocation>
</comment>
<dbReference type="GO" id="GO:0000978">
    <property type="term" value="F:RNA polymerase II cis-regulatory region sequence-specific DNA binding"/>
    <property type="evidence" value="ECO:0007669"/>
    <property type="project" value="TreeGrafter"/>
</dbReference>
<evidence type="ECO:0000256" key="3">
    <source>
        <dbReference type="ARBA" id="ARBA00008289"/>
    </source>
</evidence>
<proteinExistence type="inferred from homology"/>
<dbReference type="PANTHER" id="PTHR45776:SF4">
    <property type="entry name" value="MICROPHTHALMIA-ASSOCIATED TRANSCRIPTION FACTOR"/>
    <property type="match status" value="1"/>
</dbReference>
<evidence type="ECO:0000256" key="9">
    <source>
        <dbReference type="SAM" id="Coils"/>
    </source>
</evidence>
<evidence type="ECO:0000256" key="6">
    <source>
        <dbReference type="ARBA" id="ARBA00023159"/>
    </source>
</evidence>
<feature type="coiled-coil region" evidence="9">
    <location>
        <begin position="319"/>
        <end position="360"/>
    </location>
</feature>
<feature type="compositionally biased region" description="Polar residues" evidence="10">
    <location>
        <begin position="32"/>
        <end position="47"/>
    </location>
</feature>
<keyword evidence="5" id="KW-0238">DNA-binding</keyword>
<organism evidence="12 13">
    <name type="scientific">Salmo salar</name>
    <name type="common">Atlantic salmon</name>
    <dbReference type="NCBI Taxonomy" id="8030"/>
    <lineage>
        <taxon>Eukaryota</taxon>
        <taxon>Metazoa</taxon>
        <taxon>Chordata</taxon>
        <taxon>Craniata</taxon>
        <taxon>Vertebrata</taxon>
        <taxon>Euteleostomi</taxon>
        <taxon>Actinopterygii</taxon>
        <taxon>Neopterygii</taxon>
        <taxon>Teleostei</taxon>
        <taxon>Protacanthopterygii</taxon>
        <taxon>Salmoniformes</taxon>
        <taxon>Salmonidae</taxon>
        <taxon>Salmoninae</taxon>
        <taxon>Salmo</taxon>
    </lineage>
</organism>
<dbReference type="SMART" id="SM00353">
    <property type="entry name" value="HLH"/>
    <property type="match status" value="1"/>
</dbReference>
<evidence type="ECO:0000256" key="5">
    <source>
        <dbReference type="ARBA" id="ARBA00023125"/>
    </source>
</evidence>
<evidence type="ECO:0000313" key="13">
    <source>
        <dbReference type="RefSeq" id="XP_014002038.1"/>
    </source>
</evidence>
<dbReference type="InterPro" id="IPR021802">
    <property type="entry name" value="MiT/TFE_C"/>
</dbReference>
<dbReference type="AlphaFoldDB" id="A0A1S3MFQ0"/>
<dbReference type="GeneID" id="106572415"/>
<dbReference type="Proteomes" id="UP001652741">
    <property type="component" value="Chromosome ssa15"/>
</dbReference>
<name>A0A1S3MFQ0_SALSA</name>
<dbReference type="GO" id="GO:0005737">
    <property type="term" value="C:cytoplasm"/>
    <property type="evidence" value="ECO:0007669"/>
    <property type="project" value="UniProtKB-SubCell"/>
</dbReference>
<dbReference type="FunFam" id="4.10.280.10:FF:000003">
    <property type="entry name" value="microphthalmia-associated transcription factor isoform X1"/>
    <property type="match status" value="1"/>
</dbReference>
<feature type="compositionally biased region" description="Low complexity" evidence="10">
    <location>
        <begin position="473"/>
        <end position="486"/>
    </location>
</feature>
<dbReference type="Pfam" id="PF00010">
    <property type="entry name" value="HLH"/>
    <property type="match status" value="1"/>
</dbReference>
<comment type="similarity">
    <text evidence="3">Belongs to the MiT/TFE family.</text>
</comment>
<keyword evidence="6" id="KW-0010">Activator</keyword>
<dbReference type="PROSITE" id="PS50888">
    <property type="entry name" value="BHLH"/>
    <property type="match status" value="1"/>
</dbReference>
<dbReference type="GO" id="GO:0005634">
    <property type="term" value="C:nucleus"/>
    <property type="evidence" value="ECO:0007669"/>
    <property type="project" value="UniProtKB-SubCell"/>
</dbReference>
<feature type="domain" description="BHLH" evidence="11">
    <location>
        <begin position="273"/>
        <end position="326"/>
    </location>
</feature>
<evidence type="ECO:0000256" key="4">
    <source>
        <dbReference type="ARBA" id="ARBA00023015"/>
    </source>
</evidence>
<sequence length="495" mass="55173">MQAESGIVPDFEVGEEFQEEPKTYYELKSQPLKKNSNPLDQKCSSSKPPLGSSAMTSRILLRQQLMREQLQEQERREQQRRQASSTSLHHQTTDGHIHTQTPAINVSAPPSLPPASQLPMEVLKVQTHLENPTKYHIQQAQQQQVKRYLGKLGSLPCPNQSSDHRGMALGPGNSAPNSPMALLTLNINCEKEMDDVIDDIISLESSYNDDILGLMDPGLQMANTIAVNTNLLDIYGNQGMPPPGLAINSCPANLPNIKREYSAEVRAMAKERQKKDNHNLIERRRRFNINDRIKELGTMIPKSNDPDMRWNKGTILKASVDYIRKLQREQQRAKELENRQKKLEHANRHLMLRIQELEMQARAHGLTTDTSALCSTELSARGIKQEPALGDCHQDLYHVHSQHQHHPACTPDQVQYTTLELNDGASPYTKGHGGVSGDQRPYGGHLKGALMDILMDDTLSPVRGGDPLLSSVSPGASKDSSCSGSKSMEENDQSC</sequence>
<evidence type="ECO:0000256" key="7">
    <source>
        <dbReference type="ARBA" id="ARBA00023163"/>
    </source>
</evidence>
<reference evidence="13" key="1">
    <citation type="submission" date="2025-08" db="UniProtKB">
        <authorList>
            <consortium name="RefSeq"/>
        </authorList>
    </citation>
    <scope>IDENTIFICATION</scope>
</reference>
<keyword evidence="12" id="KW-1185">Reference proteome</keyword>
<protein>
    <submittedName>
        <fullName evidence="13">Microphthalmia-associated transcription factor isoform X5</fullName>
    </submittedName>
</protein>
<gene>
    <name evidence="13" type="primary">LOC106572415</name>
</gene>
<dbReference type="InterPro" id="IPR036638">
    <property type="entry name" value="HLH_DNA-bd_sf"/>
</dbReference>
<keyword evidence="7" id="KW-0804">Transcription</keyword>
<feature type="region of interest" description="Disordered" evidence="10">
    <location>
        <begin position="464"/>
        <end position="495"/>
    </location>
</feature>
<dbReference type="CDD" id="cd18926">
    <property type="entry name" value="bHLHzip_MITF"/>
    <property type="match status" value="1"/>
</dbReference>
<evidence type="ECO:0000256" key="10">
    <source>
        <dbReference type="SAM" id="MobiDB-lite"/>
    </source>
</evidence>
<keyword evidence="8" id="KW-0539">Nucleus</keyword>
<dbReference type="GO" id="GO:0030318">
    <property type="term" value="P:melanocyte differentiation"/>
    <property type="evidence" value="ECO:0007669"/>
    <property type="project" value="TreeGrafter"/>
</dbReference>
<dbReference type="InterPro" id="IPR031867">
    <property type="entry name" value="MiT/TFE_N"/>
</dbReference>
<accession>A0A1S3MFQ0</accession>
<keyword evidence="9" id="KW-0175">Coiled coil</keyword>
<dbReference type="RefSeq" id="XP_014002038.1">
    <property type="nucleotide sequence ID" value="XM_014146563.2"/>
</dbReference>
<dbReference type="PANTHER" id="PTHR45776">
    <property type="entry name" value="MIP04163P"/>
    <property type="match status" value="1"/>
</dbReference>
<dbReference type="GO" id="GO:0000981">
    <property type="term" value="F:DNA-binding transcription factor activity, RNA polymerase II-specific"/>
    <property type="evidence" value="ECO:0007669"/>
    <property type="project" value="TreeGrafter"/>
</dbReference>
<feature type="region of interest" description="Disordered" evidence="10">
    <location>
        <begin position="69"/>
        <end position="96"/>
    </location>
</feature>
<evidence type="ECO:0000259" key="11">
    <source>
        <dbReference type="PROSITE" id="PS50888"/>
    </source>
</evidence>
<dbReference type="Gene3D" id="4.10.280.10">
    <property type="entry name" value="Helix-loop-helix DNA-binding domain"/>
    <property type="match status" value="1"/>
</dbReference>
<dbReference type="GO" id="GO:0046983">
    <property type="term" value="F:protein dimerization activity"/>
    <property type="evidence" value="ECO:0007669"/>
    <property type="project" value="InterPro"/>
</dbReference>
<dbReference type="InterPro" id="IPR011598">
    <property type="entry name" value="bHLH_dom"/>
</dbReference>
<dbReference type="SUPFAM" id="SSF47459">
    <property type="entry name" value="HLH, helix-loop-helix DNA-binding domain"/>
    <property type="match status" value="1"/>
</dbReference>
<feature type="region of interest" description="Disordered" evidence="10">
    <location>
        <begin position="1"/>
        <end position="55"/>
    </location>
</feature>
<dbReference type="Pfam" id="PF15951">
    <property type="entry name" value="MITF_TFEB_C_3_N"/>
    <property type="match status" value="1"/>
</dbReference>